<proteinExistence type="predicted"/>
<feature type="compositionally biased region" description="Pro residues" evidence="1">
    <location>
        <begin position="307"/>
        <end position="317"/>
    </location>
</feature>
<accession>A0A940X4G5</accession>
<reference evidence="3" key="1">
    <citation type="journal article" date="2016" name="Int. J. Syst. Evol. Microbiol.">
        <title>Pseudoxanthomonas helianthi sp. nov., isolated from roots of Jerusalem artichoke (Helianthus tuberosus).</title>
        <authorList>
            <person name="Kittiwongwattana C."/>
            <person name="Thawai C."/>
        </authorList>
    </citation>
    <scope>NUCLEOTIDE SEQUENCE</scope>
    <source>
        <strain evidence="3">110414</strain>
    </source>
</reference>
<sequence>MTTAADIIAALLPRKPAPTLEKQTRMPYGWGLWLRSLRDKRGAITPERAQALTDHQATRPLPTFAREIEYGRIGAFRSLFQQGWEPAPRHERGLRWFAGFASLLLHVLFAIVILWLAWVNIEPFPPAAEESRTRLEYIGEGTPEQTGSGPPAPSAPAPAASSSQPAAAASTPPPSAAPAPATQVPAPAPADQPLQVTETEQPTQEFVVPPPTVRENPVPTPSVRPPQQNVVEREVTVVEVPTATPAIRPRELPTPSVRAPDVQLREREVSVPLSQPNVQRIETPIANVPSRSAPTQQVREREVAMPQPGPATTPAPPAASGVSQASKPAPAAGSTPSATASGPTTGPKPGALPSPRRADDWGDSTRNNAGQPGAQAGNGLFNSDGRPNLPGDTVGNASTQPGVPGSRQAQARDDAAANTFLKRVPFPYEPTMFDKDWHPRESLLQEWVRRNIREVEVSIPGTRKKVRCVISVLQLGGGCGLFDPNLNDQPAVARPPPVIPKKRNPIKTDS</sequence>
<feature type="compositionally biased region" description="Pro residues" evidence="1">
    <location>
        <begin position="208"/>
        <end position="224"/>
    </location>
</feature>
<keyword evidence="2" id="KW-0812">Transmembrane</keyword>
<keyword evidence="4" id="KW-1185">Reference proteome</keyword>
<feature type="transmembrane region" description="Helical" evidence="2">
    <location>
        <begin position="96"/>
        <end position="118"/>
    </location>
</feature>
<name>A0A940X4G5_9GAMM</name>
<dbReference type="EMBL" id="JAGKTC010000003">
    <property type="protein sequence ID" value="MBP3985236.1"/>
    <property type="molecule type" value="Genomic_DNA"/>
</dbReference>
<keyword evidence="2" id="KW-1133">Transmembrane helix</keyword>
<evidence type="ECO:0000313" key="3">
    <source>
        <dbReference type="EMBL" id="MBP3985236.1"/>
    </source>
</evidence>
<evidence type="ECO:0000256" key="2">
    <source>
        <dbReference type="SAM" id="Phobius"/>
    </source>
</evidence>
<dbReference type="RefSeq" id="WP_210537116.1">
    <property type="nucleotide sequence ID" value="NZ_JAGKTC010000003.1"/>
</dbReference>
<protein>
    <recommendedName>
        <fullName evidence="5">Transmembrane repetitive protein</fullName>
    </recommendedName>
</protein>
<dbReference type="AlphaFoldDB" id="A0A940X4G5"/>
<feature type="compositionally biased region" description="Low complexity" evidence="1">
    <location>
        <begin position="367"/>
        <end position="379"/>
    </location>
</feature>
<comment type="caution">
    <text evidence="3">The sequence shown here is derived from an EMBL/GenBank/DDBJ whole genome shotgun (WGS) entry which is preliminary data.</text>
</comment>
<feature type="compositionally biased region" description="Basic residues" evidence="1">
    <location>
        <begin position="500"/>
        <end position="510"/>
    </location>
</feature>
<gene>
    <name evidence="3" type="ORF">J5837_12540</name>
</gene>
<evidence type="ECO:0000256" key="1">
    <source>
        <dbReference type="SAM" id="MobiDB-lite"/>
    </source>
</evidence>
<evidence type="ECO:0000313" key="4">
    <source>
        <dbReference type="Proteomes" id="UP000673447"/>
    </source>
</evidence>
<feature type="compositionally biased region" description="Low complexity" evidence="1">
    <location>
        <begin position="157"/>
        <end position="170"/>
    </location>
</feature>
<feature type="region of interest" description="Disordered" evidence="1">
    <location>
        <begin position="140"/>
        <end position="226"/>
    </location>
</feature>
<keyword evidence="2" id="KW-0472">Membrane</keyword>
<feature type="region of interest" description="Disordered" evidence="1">
    <location>
        <begin position="491"/>
        <end position="510"/>
    </location>
</feature>
<dbReference type="Proteomes" id="UP000673447">
    <property type="component" value="Unassembled WGS sequence"/>
</dbReference>
<feature type="compositionally biased region" description="Polar residues" evidence="1">
    <location>
        <begin position="194"/>
        <end position="204"/>
    </location>
</feature>
<evidence type="ECO:0008006" key="5">
    <source>
        <dbReference type="Google" id="ProtNLM"/>
    </source>
</evidence>
<organism evidence="3 4">
    <name type="scientific">Pseudoxanthomonas helianthi</name>
    <dbReference type="NCBI Taxonomy" id="1453541"/>
    <lineage>
        <taxon>Bacteria</taxon>
        <taxon>Pseudomonadati</taxon>
        <taxon>Pseudomonadota</taxon>
        <taxon>Gammaproteobacteria</taxon>
        <taxon>Lysobacterales</taxon>
        <taxon>Lysobacteraceae</taxon>
        <taxon>Pseudoxanthomonas</taxon>
    </lineage>
</organism>
<feature type="region of interest" description="Disordered" evidence="1">
    <location>
        <begin position="268"/>
        <end position="413"/>
    </location>
</feature>
<feature type="compositionally biased region" description="Low complexity" evidence="1">
    <location>
        <begin position="328"/>
        <end position="347"/>
    </location>
</feature>
<reference evidence="3" key="2">
    <citation type="submission" date="2021-03" db="EMBL/GenBank/DDBJ databases">
        <authorList>
            <person name="Cao W."/>
        </authorList>
    </citation>
    <scope>NUCLEOTIDE SEQUENCE</scope>
    <source>
        <strain evidence="3">110414</strain>
    </source>
</reference>